<feature type="transmembrane region" description="Helical" evidence="10">
    <location>
        <begin position="266"/>
        <end position="286"/>
    </location>
</feature>
<evidence type="ECO:0000256" key="8">
    <source>
        <dbReference type="ARBA" id="ARBA00023315"/>
    </source>
</evidence>
<evidence type="ECO:0000256" key="7">
    <source>
        <dbReference type="ARBA" id="ARBA00023136"/>
    </source>
</evidence>
<evidence type="ECO:0000259" key="11">
    <source>
        <dbReference type="Pfam" id="PF13813"/>
    </source>
</evidence>
<dbReference type="GO" id="GO:0008374">
    <property type="term" value="F:O-acyltransferase activity"/>
    <property type="evidence" value="ECO:0007669"/>
    <property type="project" value="InterPro"/>
</dbReference>
<keyword evidence="7 10" id="KW-0472">Membrane</keyword>
<comment type="subcellular location">
    <subcellularLocation>
        <location evidence="1">Membrane</location>
        <topology evidence="1">Multi-pass membrane protein</topology>
    </subcellularLocation>
</comment>
<feature type="transmembrane region" description="Helical" evidence="10">
    <location>
        <begin position="129"/>
        <end position="148"/>
    </location>
</feature>
<feature type="transmembrane region" description="Helical" evidence="10">
    <location>
        <begin position="61"/>
        <end position="78"/>
    </location>
</feature>
<keyword evidence="3 12" id="KW-0808">Transferase</keyword>
<evidence type="ECO:0000256" key="9">
    <source>
        <dbReference type="SAM" id="MobiDB-lite"/>
    </source>
</evidence>
<evidence type="ECO:0000256" key="1">
    <source>
        <dbReference type="ARBA" id="ARBA00004141"/>
    </source>
</evidence>
<keyword evidence="4 10" id="KW-0812">Transmembrane</keyword>
<feature type="transmembrane region" description="Helical" evidence="10">
    <location>
        <begin position="298"/>
        <end position="318"/>
    </location>
</feature>
<dbReference type="InterPro" id="IPR032805">
    <property type="entry name" value="Wax_synthase_dom"/>
</dbReference>
<proteinExistence type="inferred from homology"/>
<evidence type="ECO:0000256" key="5">
    <source>
        <dbReference type="ARBA" id="ARBA00022989"/>
    </source>
</evidence>
<keyword evidence="8 12" id="KW-0012">Acyltransferase</keyword>
<dbReference type="OMA" id="WASHAGW"/>
<evidence type="ECO:0000256" key="4">
    <source>
        <dbReference type="ARBA" id="ARBA00022692"/>
    </source>
</evidence>
<evidence type="ECO:0000256" key="3">
    <source>
        <dbReference type="ARBA" id="ARBA00022679"/>
    </source>
</evidence>
<feature type="transmembrane region" description="Helical" evidence="10">
    <location>
        <begin position="236"/>
        <end position="260"/>
    </location>
</feature>
<feature type="compositionally biased region" description="Pro residues" evidence="9">
    <location>
        <begin position="105"/>
        <end position="123"/>
    </location>
</feature>
<comment type="similarity">
    <text evidence="2">Belongs to the wax synthase family.</text>
</comment>
<feature type="transmembrane region" description="Helical" evidence="10">
    <location>
        <begin position="6"/>
        <end position="23"/>
    </location>
</feature>
<dbReference type="OrthoDB" id="1077582at2759"/>
<dbReference type="PIRSF" id="PIRSF037006">
    <property type="entry name" value="Wax_synthase"/>
    <property type="match status" value="1"/>
</dbReference>
<protein>
    <submittedName>
        <fullName evidence="12">Long-chain-alcohol O-fatty-acyltransferase</fullName>
    </submittedName>
</protein>
<accession>A0A2R6P4S9</accession>
<reference evidence="13" key="2">
    <citation type="journal article" date="2018" name="BMC Genomics">
        <title>A manually annotated Actinidia chinensis var. chinensis (kiwifruit) genome highlights the challenges associated with draft genomes and gene prediction in plants.</title>
        <authorList>
            <person name="Pilkington S.M."/>
            <person name="Crowhurst R."/>
            <person name="Hilario E."/>
            <person name="Nardozza S."/>
            <person name="Fraser L."/>
            <person name="Peng Y."/>
            <person name="Gunaseelan K."/>
            <person name="Simpson R."/>
            <person name="Tahir J."/>
            <person name="Deroles S.C."/>
            <person name="Templeton K."/>
            <person name="Luo Z."/>
            <person name="Davy M."/>
            <person name="Cheng C."/>
            <person name="McNeilage M."/>
            <person name="Scaglione D."/>
            <person name="Liu Y."/>
            <person name="Zhang Q."/>
            <person name="Datson P."/>
            <person name="De Silva N."/>
            <person name="Gardiner S.E."/>
            <person name="Bassett H."/>
            <person name="Chagne D."/>
            <person name="McCallum J."/>
            <person name="Dzierzon H."/>
            <person name="Deng C."/>
            <person name="Wang Y.Y."/>
            <person name="Barron L."/>
            <person name="Manako K."/>
            <person name="Bowen J."/>
            <person name="Foster T.M."/>
            <person name="Erridge Z.A."/>
            <person name="Tiffin H."/>
            <person name="Waite C.N."/>
            <person name="Davies K.M."/>
            <person name="Grierson E.P."/>
            <person name="Laing W.A."/>
            <person name="Kirk R."/>
            <person name="Chen X."/>
            <person name="Wood M."/>
            <person name="Montefiori M."/>
            <person name="Brummell D.A."/>
            <person name="Schwinn K.E."/>
            <person name="Catanach A."/>
            <person name="Fullerton C."/>
            <person name="Li D."/>
            <person name="Meiyalaghan S."/>
            <person name="Nieuwenhuizen N."/>
            <person name="Read N."/>
            <person name="Prakash R."/>
            <person name="Hunter D."/>
            <person name="Zhang H."/>
            <person name="McKenzie M."/>
            <person name="Knabel M."/>
            <person name="Harris A."/>
            <person name="Allan A.C."/>
            <person name="Gleave A."/>
            <person name="Chen A."/>
            <person name="Janssen B.J."/>
            <person name="Plunkett B."/>
            <person name="Ampomah-Dwamena C."/>
            <person name="Voogd C."/>
            <person name="Leif D."/>
            <person name="Lafferty D."/>
            <person name="Souleyre E.J.F."/>
            <person name="Varkonyi-Gasic E."/>
            <person name="Gambi F."/>
            <person name="Hanley J."/>
            <person name="Yao J.L."/>
            <person name="Cheung J."/>
            <person name="David K.M."/>
            <person name="Warren B."/>
            <person name="Marsh K."/>
            <person name="Snowden K.C."/>
            <person name="Lin-Wang K."/>
            <person name="Brian L."/>
            <person name="Martinez-Sanchez M."/>
            <person name="Wang M."/>
            <person name="Ileperuma N."/>
            <person name="Macnee N."/>
            <person name="Campin R."/>
            <person name="McAtee P."/>
            <person name="Drummond R.S.M."/>
            <person name="Espley R.V."/>
            <person name="Ireland H.S."/>
            <person name="Wu R."/>
            <person name="Atkinson R.G."/>
            <person name="Karunairetnam S."/>
            <person name="Bulley S."/>
            <person name="Chunkath S."/>
            <person name="Hanley Z."/>
            <person name="Storey R."/>
            <person name="Thrimawithana A.H."/>
            <person name="Thomson S."/>
            <person name="David C."/>
            <person name="Testolin R."/>
            <person name="Huang H."/>
            <person name="Hellens R.P."/>
            <person name="Schaffer R.J."/>
        </authorList>
    </citation>
    <scope>NUCLEOTIDE SEQUENCE [LARGE SCALE GENOMIC DNA]</scope>
    <source>
        <strain evidence="13">cv. Red5</strain>
    </source>
</reference>
<organism evidence="12 13">
    <name type="scientific">Actinidia chinensis var. chinensis</name>
    <name type="common">Chinese soft-hair kiwi</name>
    <dbReference type="NCBI Taxonomy" id="1590841"/>
    <lineage>
        <taxon>Eukaryota</taxon>
        <taxon>Viridiplantae</taxon>
        <taxon>Streptophyta</taxon>
        <taxon>Embryophyta</taxon>
        <taxon>Tracheophyta</taxon>
        <taxon>Spermatophyta</taxon>
        <taxon>Magnoliopsida</taxon>
        <taxon>eudicotyledons</taxon>
        <taxon>Gunneridae</taxon>
        <taxon>Pentapetalae</taxon>
        <taxon>asterids</taxon>
        <taxon>Ericales</taxon>
        <taxon>Actinidiaceae</taxon>
        <taxon>Actinidia</taxon>
    </lineage>
</organism>
<dbReference type="GO" id="GO:0016020">
    <property type="term" value="C:membrane"/>
    <property type="evidence" value="ECO:0007669"/>
    <property type="project" value="UniProtKB-SubCell"/>
</dbReference>
<dbReference type="PANTHER" id="PTHR31595">
    <property type="entry name" value="LONG-CHAIN-ALCOHOL O-FATTY-ACYLTRANSFERASE 3-RELATED"/>
    <property type="match status" value="1"/>
</dbReference>
<evidence type="ECO:0000256" key="2">
    <source>
        <dbReference type="ARBA" id="ARBA00007282"/>
    </source>
</evidence>
<name>A0A2R6P4S9_ACTCC</name>
<dbReference type="Proteomes" id="UP000241394">
    <property type="component" value="Chromosome LG29"/>
</dbReference>
<dbReference type="InterPro" id="IPR017088">
    <property type="entry name" value="Wax_synthase_Magnoliopsida"/>
</dbReference>
<gene>
    <name evidence="12" type="ORF">CEY00_Acc33262</name>
</gene>
<dbReference type="FunCoup" id="A0A2R6P4S9">
    <property type="interactions" value="1"/>
</dbReference>
<feature type="domain" description="Wax synthase" evidence="11">
    <location>
        <begin position="188"/>
        <end position="274"/>
    </location>
</feature>
<dbReference type="STRING" id="1590841.A0A2R6P4S9"/>
<dbReference type="AlphaFoldDB" id="A0A2R6P4S9"/>
<feature type="region of interest" description="Disordered" evidence="9">
    <location>
        <begin position="104"/>
        <end position="124"/>
    </location>
</feature>
<evidence type="ECO:0000256" key="10">
    <source>
        <dbReference type="SAM" id="Phobius"/>
    </source>
</evidence>
<dbReference type="GO" id="GO:0006629">
    <property type="term" value="P:lipid metabolic process"/>
    <property type="evidence" value="ECO:0007669"/>
    <property type="project" value="UniProtKB-KW"/>
</dbReference>
<keyword evidence="13" id="KW-1185">Reference proteome</keyword>
<feature type="transmembrane region" description="Helical" evidence="10">
    <location>
        <begin position="154"/>
        <end position="179"/>
    </location>
</feature>
<dbReference type="PANTHER" id="PTHR31595:SF70">
    <property type="entry name" value="LONG-CHAIN-ALCOHOL O-FATTY-ACYLTRANSFERASE 3-RELATED"/>
    <property type="match status" value="1"/>
</dbReference>
<dbReference type="InterPro" id="IPR044851">
    <property type="entry name" value="Wax_synthase"/>
</dbReference>
<feature type="transmembrane region" description="Helical" evidence="10">
    <location>
        <begin position="35"/>
        <end position="55"/>
    </location>
</feature>
<evidence type="ECO:0000313" key="13">
    <source>
        <dbReference type="Proteomes" id="UP000241394"/>
    </source>
</evidence>
<dbReference type="Pfam" id="PF13813">
    <property type="entry name" value="MBOAT_2"/>
    <property type="match status" value="1"/>
</dbReference>
<comment type="caution">
    <text evidence="12">The sequence shown here is derived from an EMBL/GenBank/DDBJ whole genome shotgun (WGS) entry which is preliminary data.</text>
</comment>
<evidence type="ECO:0000313" key="12">
    <source>
        <dbReference type="EMBL" id="PSR85276.1"/>
    </source>
</evidence>
<dbReference type="EMBL" id="NKQK01000029">
    <property type="protein sequence ID" value="PSR85276.1"/>
    <property type="molecule type" value="Genomic_DNA"/>
</dbReference>
<keyword evidence="5 10" id="KW-1133">Transmembrane helix</keyword>
<keyword evidence="6" id="KW-0443">Lipid metabolism</keyword>
<evidence type="ECO:0000256" key="6">
    <source>
        <dbReference type="ARBA" id="ARBA00023098"/>
    </source>
</evidence>
<dbReference type="InParanoid" id="A0A2R6P4S9"/>
<dbReference type="Gramene" id="PSR85276">
    <property type="protein sequence ID" value="PSR85276"/>
    <property type="gene ID" value="CEY00_Acc33262"/>
</dbReference>
<reference evidence="12 13" key="1">
    <citation type="submission" date="2017-07" db="EMBL/GenBank/DDBJ databases">
        <title>An improved, manually edited Actinidia chinensis var. chinensis (kiwifruit) genome highlights the challenges associated with draft genomes and gene prediction in plants.</title>
        <authorList>
            <person name="Pilkington S."/>
            <person name="Crowhurst R."/>
            <person name="Hilario E."/>
            <person name="Nardozza S."/>
            <person name="Fraser L."/>
            <person name="Peng Y."/>
            <person name="Gunaseelan K."/>
            <person name="Simpson R."/>
            <person name="Tahir J."/>
            <person name="Deroles S."/>
            <person name="Templeton K."/>
            <person name="Luo Z."/>
            <person name="Davy M."/>
            <person name="Cheng C."/>
            <person name="Mcneilage M."/>
            <person name="Scaglione D."/>
            <person name="Liu Y."/>
            <person name="Zhang Q."/>
            <person name="Datson P."/>
            <person name="De Silva N."/>
            <person name="Gardiner S."/>
            <person name="Bassett H."/>
            <person name="Chagne D."/>
            <person name="Mccallum J."/>
            <person name="Dzierzon H."/>
            <person name="Deng C."/>
            <person name="Wang Y.-Y."/>
            <person name="Barron N."/>
            <person name="Manako K."/>
            <person name="Bowen J."/>
            <person name="Foster T."/>
            <person name="Erridge Z."/>
            <person name="Tiffin H."/>
            <person name="Waite C."/>
            <person name="Davies K."/>
            <person name="Grierson E."/>
            <person name="Laing W."/>
            <person name="Kirk R."/>
            <person name="Chen X."/>
            <person name="Wood M."/>
            <person name="Montefiori M."/>
            <person name="Brummell D."/>
            <person name="Schwinn K."/>
            <person name="Catanach A."/>
            <person name="Fullerton C."/>
            <person name="Li D."/>
            <person name="Meiyalaghan S."/>
            <person name="Nieuwenhuizen N."/>
            <person name="Read N."/>
            <person name="Prakash R."/>
            <person name="Hunter D."/>
            <person name="Zhang H."/>
            <person name="Mckenzie M."/>
            <person name="Knabel M."/>
            <person name="Harris A."/>
            <person name="Allan A."/>
            <person name="Chen A."/>
            <person name="Janssen B."/>
            <person name="Plunkett B."/>
            <person name="Dwamena C."/>
            <person name="Voogd C."/>
            <person name="Leif D."/>
            <person name="Lafferty D."/>
            <person name="Souleyre E."/>
            <person name="Varkonyi-Gasic E."/>
            <person name="Gambi F."/>
            <person name="Hanley J."/>
            <person name="Yao J.-L."/>
            <person name="Cheung J."/>
            <person name="David K."/>
            <person name="Warren B."/>
            <person name="Marsh K."/>
            <person name="Snowden K."/>
            <person name="Lin-Wang K."/>
            <person name="Brian L."/>
            <person name="Martinez-Sanchez M."/>
            <person name="Wang M."/>
            <person name="Ileperuma N."/>
            <person name="Macnee N."/>
            <person name="Campin R."/>
            <person name="Mcatee P."/>
            <person name="Drummond R."/>
            <person name="Espley R."/>
            <person name="Ireland H."/>
            <person name="Wu R."/>
            <person name="Atkinson R."/>
            <person name="Karunairetnam S."/>
            <person name="Bulley S."/>
            <person name="Chunkath S."/>
            <person name="Hanley Z."/>
            <person name="Storey R."/>
            <person name="Thrimawithana A."/>
            <person name="Thomson S."/>
            <person name="David C."/>
            <person name="Testolin R."/>
        </authorList>
    </citation>
    <scope>NUCLEOTIDE SEQUENCE [LARGE SCALE GENOMIC DNA]</scope>
    <source>
        <strain evidence="13">cv. Red5</strain>
        <tissue evidence="12">Young leaf</tissue>
    </source>
</reference>
<sequence length="361" mass="40869">MTEINGLIKIWMSSIGAMCYSYFIARHIPRGLPRLLSLLPIFSLFIILPLNLQTAHFSGTIAFYLVWLANFKLLLFSFDQGPLSYTNSPVQFIYTALLPIKIKQDPPPKSPPNPKINKNPPPKSSSNPLLLPVKVLLFAIVIYSYKYMQILHPYLIWVLHCCNIYLSLELILAMIALLARAILGLELEPQFNEPYLATSLQDFWGRRWNLVVSSILRPTVYKPIWSISMGLVGRTWAPLPAIVASFLVSGLMHEVIFFYLTRARPTWEVMWFFVLHGVCTAAEVAVKKAVGGRWRLHRVVSGPLTVGFVAVTGVWLFFPQLTRNGIDQRSIEEFSNLVDFARVSLQKTISLGSGQSLSFQK</sequence>